<evidence type="ECO:0000313" key="5">
    <source>
        <dbReference type="Proteomes" id="UP000434101"/>
    </source>
</evidence>
<reference evidence="4 5" key="1">
    <citation type="submission" date="2020-01" db="EMBL/GenBank/DDBJ databases">
        <title>Natronorubrum sp. JWXQ-INN 674 isolated from Inner Mongolia Autonomous Region of China.</title>
        <authorList>
            <person name="Xue Q."/>
        </authorList>
    </citation>
    <scope>NUCLEOTIDE SEQUENCE [LARGE SCALE GENOMIC DNA]</scope>
    <source>
        <strain evidence="4 5">JWXQ-INN-674</strain>
    </source>
</reference>
<evidence type="ECO:0000259" key="3">
    <source>
        <dbReference type="PROSITE" id="PS51186"/>
    </source>
</evidence>
<accession>A0A6B0VMD8</accession>
<comment type="caution">
    <text evidence="4">The sequence shown here is derived from an EMBL/GenBank/DDBJ whole genome shotgun (WGS) entry which is preliminary data.</text>
</comment>
<gene>
    <name evidence="4" type="ORF">GS429_11290</name>
</gene>
<dbReference type="OrthoDB" id="125295at2157"/>
<dbReference type="InterPro" id="IPR017255">
    <property type="entry name" value="AcTrfase_GNAT_prd"/>
</dbReference>
<dbReference type="Proteomes" id="UP000434101">
    <property type="component" value="Unassembled WGS sequence"/>
</dbReference>
<evidence type="ECO:0000256" key="2">
    <source>
        <dbReference type="ARBA" id="ARBA00023315"/>
    </source>
</evidence>
<dbReference type="InterPro" id="IPR050832">
    <property type="entry name" value="Bact_Acetyltransf"/>
</dbReference>
<dbReference type="AlphaFoldDB" id="A0A6B0VMD8"/>
<dbReference type="PROSITE" id="PS51186">
    <property type="entry name" value="GNAT"/>
    <property type="match status" value="1"/>
</dbReference>
<evidence type="ECO:0000313" key="4">
    <source>
        <dbReference type="EMBL" id="MXV62638.1"/>
    </source>
</evidence>
<dbReference type="InterPro" id="IPR000182">
    <property type="entry name" value="GNAT_dom"/>
</dbReference>
<dbReference type="CDD" id="cd04301">
    <property type="entry name" value="NAT_SF"/>
    <property type="match status" value="1"/>
</dbReference>
<name>A0A6B0VMD8_9EURY</name>
<sequence>MKIRPAEPDDFPAIKAVARQTWHDTYDELEDDLIDRTVDNWYTDDSMPLRAPGTVVLVVEADPRAADESGMRDGEDSEDGENGEIVGFTHAVAQGETADILRMYVKPDAQGDGVGTDLHERLVEQLEVYDVDRIRSIDFAFNDTSRRFYEGLGFEQTNTGEVEIDGNYYDEAVYTLEL</sequence>
<organism evidence="4 5">
    <name type="scientific">Natronorubrum halalkaliphilum</name>
    <dbReference type="NCBI Taxonomy" id="2691917"/>
    <lineage>
        <taxon>Archaea</taxon>
        <taxon>Methanobacteriati</taxon>
        <taxon>Methanobacteriota</taxon>
        <taxon>Stenosarchaea group</taxon>
        <taxon>Halobacteria</taxon>
        <taxon>Halobacteriales</taxon>
        <taxon>Natrialbaceae</taxon>
        <taxon>Natronorubrum</taxon>
    </lineage>
</organism>
<dbReference type="Gene3D" id="3.40.630.30">
    <property type="match status" value="1"/>
</dbReference>
<dbReference type="EMBL" id="WUYX01000033">
    <property type="protein sequence ID" value="MXV62638.1"/>
    <property type="molecule type" value="Genomic_DNA"/>
</dbReference>
<evidence type="ECO:0000256" key="1">
    <source>
        <dbReference type="ARBA" id="ARBA00022679"/>
    </source>
</evidence>
<dbReference type="PIRSF" id="PIRSF037663">
    <property type="entry name" value="Acetyltransf_GNAT_prd"/>
    <property type="match status" value="1"/>
</dbReference>
<dbReference type="RefSeq" id="WP_160065461.1">
    <property type="nucleotide sequence ID" value="NZ_WUYX01000033.1"/>
</dbReference>
<keyword evidence="1 4" id="KW-0808">Transferase</keyword>
<dbReference type="PANTHER" id="PTHR43877">
    <property type="entry name" value="AMINOALKYLPHOSPHONATE N-ACETYLTRANSFERASE-RELATED-RELATED"/>
    <property type="match status" value="1"/>
</dbReference>
<keyword evidence="5" id="KW-1185">Reference proteome</keyword>
<protein>
    <submittedName>
        <fullName evidence="4">GNAT family N-acetyltransferase</fullName>
    </submittedName>
</protein>
<feature type="domain" description="N-acetyltransferase" evidence="3">
    <location>
        <begin position="1"/>
        <end position="178"/>
    </location>
</feature>
<dbReference type="InterPro" id="IPR016181">
    <property type="entry name" value="Acyl_CoA_acyltransferase"/>
</dbReference>
<keyword evidence="2" id="KW-0012">Acyltransferase</keyword>
<proteinExistence type="predicted"/>
<dbReference type="SUPFAM" id="SSF55729">
    <property type="entry name" value="Acyl-CoA N-acyltransferases (Nat)"/>
    <property type="match status" value="1"/>
</dbReference>
<dbReference type="Pfam" id="PF13508">
    <property type="entry name" value="Acetyltransf_7"/>
    <property type="match status" value="1"/>
</dbReference>
<dbReference type="GO" id="GO:0016747">
    <property type="term" value="F:acyltransferase activity, transferring groups other than amino-acyl groups"/>
    <property type="evidence" value="ECO:0007669"/>
    <property type="project" value="InterPro"/>
</dbReference>